<dbReference type="Gene3D" id="1.10.1220.10">
    <property type="entry name" value="Met repressor-like"/>
    <property type="match status" value="1"/>
</dbReference>
<protein>
    <recommendedName>
        <fullName evidence="3">Antitoxin</fullName>
    </recommendedName>
</protein>
<dbReference type="RefSeq" id="WP_003708340.1">
    <property type="nucleotide sequence ID" value="NZ_AFOI01000005.1"/>
</dbReference>
<dbReference type="GO" id="GO:0006355">
    <property type="term" value="P:regulation of DNA-templated transcription"/>
    <property type="evidence" value="ECO:0007669"/>
    <property type="project" value="InterPro"/>
</dbReference>
<gene>
    <name evidence="1" type="ORF">LSGJ_01583</name>
</gene>
<proteinExistence type="predicted"/>
<dbReference type="InterPro" id="IPR013321">
    <property type="entry name" value="Arc_rbn_hlx_hlx"/>
</dbReference>
<evidence type="ECO:0008006" key="3">
    <source>
        <dbReference type="Google" id="ProtNLM"/>
    </source>
</evidence>
<evidence type="ECO:0000313" key="2">
    <source>
        <dbReference type="Proteomes" id="UP000003074"/>
    </source>
</evidence>
<name>F7QW92_9LACO</name>
<dbReference type="EMBL" id="AFOI01000005">
    <property type="protein sequence ID" value="EGM50037.1"/>
    <property type="molecule type" value="Genomic_DNA"/>
</dbReference>
<comment type="caution">
    <text evidence="1">The sequence shown here is derived from an EMBL/GenBank/DDBJ whole genome shotgun (WGS) entry which is preliminary data.</text>
</comment>
<reference evidence="1 2" key="1">
    <citation type="journal article" date="2011" name="J. Bacteriol.">
        <title>Genome Sequence of Lactobacillus salivarius GJ-24, a Probiotic Strain Isolated from Healthy Adult Intestine.</title>
        <authorList>
            <person name="Cho Y.J."/>
            <person name="Choi J.K."/>
            <person name="Kim J.H."/>
            <person name="Lim Y.S."/>
            <person name="Ham J.S."/>
            <person name="Kang D.K."/>
            <person name="Chun J."/>
            <person name="Paik H.D."/>
            <person name="Kim G.B."/>
        </authorList>
    </citation>
    <scope>NUCLEOTIDE SEQUENCE [LARGE SCALE GENOMIC DNA]</scope>
    <source>
        <strain evidence="1 2">GJ-24</strain>
    </source>
</reference>
<dbReference type="AlphaFoldDB" id="F7QW92"/>
<evidence type="ECO:0000313" key="1">
    <source>
        <dbReference type="EMBL" id="EGM50037.1"/>
    </source>
</evidence>
<dbReference type="Proteomes" id="UP000003074">
    <property type="component" value="Unassembled WGS sequence"/>
</dbReference>
<sequence length="82" mass="9456">MIKKSMKAIIENENFIEYCSFYSVDSNEVVNDVNLINHIQENQSNLEKLIAGYMEMGALNQEICGEFWNCECSSDHADELKE</sequence>
<dbReference type="PATRIC" id="fig|1041521.3.peg.1593"/>
<accession>F7QW92</accession>
<organism evidence="1 2">
    <name type="scientific">Ligilactobacillus salivarius GJ-24</name>
    <dbReference type="NCBI Taxonomy" id="1041521"/>
    <lineage>
        <taxon>Bacteria</taxon>
        <taxon>Bacillati</taxon>
        <taxon>Bacillota</taxon>
        <taxon>Bacilli</taxon>
        <taxon>Lactobacillales</taxon>
        <taxon>Lactobacillaceae</taxon>
        <taxon>Ligilactobacillus</taxon>
    </lineage>
</organism>